<comment type="similarity">
    <text evidence="2">Belongs to the universal ribosomal protein uL23 family.</text>
</comment>
<dbReference type="KEGG" id="bdr:105227958"/>
<dbReference type="Pfam" id="PF00276">
    <property type="entry name" value="Ribosomal_L23"/>
    <property type="match status" value="1"/>
</dbReference>
<evidence type="ECO:0000256" key="8">
    <source>
        <dbReference type="ARBA" id="ARBA00041375"/>
    </source>
</evidence>
<reference evidence="12" key="2">
    <citation type="submission" date="2025-04" db="UniProtKB">
        <authorList>
            <consortium name="RefSeq"/>
        </authorList>
    </citation>
    <scope>IDENTIFICATION</scope>
    <source>
        <strain evidence="12">Punador</strain>
    </source>
</reference>
<dbReference type="GO" id="GO:0003735">
    <property type="term" value="F:structural constituent of ribosome"/>
    <property type="evidence" value="ECO:0007669"/>
    <property type="project" value="InterPro"/>
</dbReference>
<dbReference type="SUPFAM" id="SSF54189">
    <property type="entry name" value="Ribosomal proteins S24e, L23 and L15e"/>
    <property type="match status" value="1"/>
</dbReference>
<keyword evidence="5" id="KW-0687">Ribonucleoprotein</keyword>
<dbReference type="EMBL" id="GAKP01000921">
    <property type="protein sequence ID" value="JAC58031.1"/>
    <property type="molecule type" value="Transcribed_RNA"/>
</dbReference>
<keyword evidence="4" id="KW-0496">Mitochondrion</keyword>
<dbReference type="InterPro" id="IPR012677">
    <property type="entry name" value="Nucleotide-bd_a/b_plait_sf"/>
</dbReference>
<dbReference type="OrthoDB" id="275582at2759"/>
<evidence type="ECO:0000256" key="9">
    <source>
        <dbReference type="SAM" id="MobiDB-lite"/>
    </source>
</evidence>
<feature type="compositionally biased region" description="Basic and acidic residues" evidence="9">
    <location>
        <begin position="115"/>
        <end position="137"/>
    </location>
</feature>
<gene>
    <name evidence="10" type="primary">RM23</name>
    <name evidence="12" type="synonym">LOC105227958</name>
</gene>
<dbReference type="GO" id="GO:0032543">
    <property type="term" value="P:mitochondrial translation"/>
    <property type="evidence" value="ECO:0007669"/>
    <property type="project" value="TreeGrafter"/>
</dbReference>
<accession>A0A034WR13</accession>
<dbReference type="InterPro" id="IPR013025">
    <property type="entry name" value="Ribosomal_uL23-like"/>
</dbReference>
<dbReference type="Proteomes" id="UP001652620">
    <property type="component" value="Chromosome 5"/>
</dbReference>
<evidence type="ECO:0000313" key="12">
    <source>
        <dbReference type="RefSeq" id="XP_011205830.1"/>
    </source>
</evidence>
<evidence type="ECO:0000256" key="5">
    <source>
        <dbReference type="ARBA" id="ARBA00023274"/>
    </source>
</evidence>
<dbReference type="FunFam" id="3.30.70.330:FF:000284">
    <property type="entry name" value="39S ribosomal protein L23, mitochondrial"/>
    <property type="match status" value="1"/>
</dbReference>
<evidence type="ECO:0000256" key="1">
    <source>
        <dbReference type="ARBA" id="ARBA00004173"/>
    </source>
</evidence>
<dbReference type="CTD" id="6150"/>
<comment type="subunit">
    <text evidence="6">Component of the mitochondrial ribosome large subunit (39S) which comprises a 16S rRNA and about 50 distinct proteins.</text>
</comment>
<dbReference type="PANTHER" id="PTHR12059">
    <property type="entry name" value="RIBOSOMAL PROTEIN L23-RELATED"/>
    <property type="match status" value="1"/>
</dbReference>
<organism evidence="10">
    <name type="scientific">Bactrocera dorsalis</name>
    <name type="common">Oriental fruit fly</name>
    <name type="synonym">Dacus dorsalis</name>
    <dbReference type="NCBI Taxonomy" id="27457"/>
    <lineage>
        <taxon>Eukaryota</taxon>
        <taxon>Metazoa</taxon>
        <taxon>Ecdysozoa</taxon>
        <taxon>Arthropoda</taxon>
        <taxon>Hexapoda</taxon>
        <taxon>Insecta</taxon>
        <taxon>Pterygota</taxon>
        <taxon>Neoptera</taxon>
        <taxon>Endopterygota</taxon>
        <taxon>Diptera</taxon>
        <taxon>Brachycera</taxon>
        <taxon>Muscomorpha</taxon>
        <taxon>Tephritoidea</taxon>
        <taxon>Tephritidae</taxon>
        <taxon>Bactrocera</taxon>
        <taxon>Bactrocera</taxon>
    </lineage>
</organism>
<dbReference type="AlphaFoldDB" id="A0A034WR13"/>
<protein>
    <recommendedName>
        <fullName evidence="7">Large ribosomal subunit protein uL23m</fullName>
    </recommendedName>
    <alternativeName>
        <fullName evidence="8">39S ribosomal protein L23, mitochondrial</fullName>
    </alternativeName>
</protein>
<dbReference type="RefSeq" id="XP_011205830.1">
    <property type="nucleotide sequence ID" value="XM_011207528.3"/>
</dbReference>
<evidence type="ECO:0000256" key="2">
    <source>
        <dbReference type="ARBA" id="ARBA00006700"/>
    </source>
</evidence>
<evidence type="ECO:0000313" key="10">
    <source>
        <dbReference type="EMBL" id="JAC58031.1"/>
    </source>
</evidence>
<reference evidence="10" key="1">
    <citation type="journal article" date="2014" name="BMC Genomics">
        <title>Characterizing the developmental transcriptome of the oriental fruit fly, Bactrocera dorsalis (Diptera: Tephritidae) through comparative genomic analysis with Drosophila melanogaster utilizing modENCODE datasets.</title>
        <authorList>
            <person name="Geib S.M."/>
            <person name="Calla B."/>
            <person name="Hall B."/>
            <person name="Hou S."/>
            <person name="Manoukis N.C."/>
        </authorList>
    </citation>
    <scope>NUCLEOTIDE SEQUENCE</scope>
    <source>
        <strain evidence="10">Punador</strain>
    </source>
</reference>
<name>A0A034WR13_BACDO</name>
<feature type="region of interest" description="Disordered" evidence="9">
    <location>
        <begin position="115"/>
        <end position="150"/>
    </location>
</feature>
<evidence type="ECO:0000256" key="7">
    <source>
        <dbReference type="ARBA" id="ARBA00039977"/>
    </source>
</evidence>
<dbReference type="Gene3D" id="3.30.70.330">
    <property type="match status" value="1"/>
</dbReference>
<evidence type="ECO:0000256" key="6">
    <source>
        <dbReference type="ARBA" id="ARBA00038782"/>
    </source>
</evidence>
<keyword evidence="11" id="KW-1185">Reference proteome</keyword>
<evidence type="ECO:0000256" key="4">
    <source>
        <dbReference type="ARBA" id="ARBA00023128"/>
    </source>
</evidence>
<evidence type="ECO:0000256" key="3">
    <source>
        <dbReference type="ARBA" id="ARBA00022980"/>
    </source>
</evidence>
<dbReference type="GeneID" id="105227958"/>
<comment type="subcellular location">
    <subcellularLocation>
        <location evidence="1">Mitochondrion</location>
    </subcellularLocation>
</comment>
<dbReference type="GO" id="GO:0005762">
    <property type="term" value="C:mitochondrial large ribosomal subunit"/>
    <property type="evidence" value="ECO:0007669"/>
    <property type="project" value="TreeGrafter"/>
</dbReference>
<proteinExistence type="inferred from homology"/>
<keyword evidence="3 10" id="KW-0689">Ribosomal protein</keyword>
<evidence type="ECO:0000313" key="11">
    <source>
        <dbReference type="Proteomes" id="UP001652620"/>
    </source>
</evidence>
<dbReference type="PANTHER" id="PTHR12059:SF5">
    <property type="entry name" value="LARGE RIBOSOMAL SUBUNIT PROTEIN UL23M"/>
    <property type="match status" value="1"/>
</dbReference>
<dbReference type="InterPro" id="IPR012678">
    <property type="entry name" value="Ribosomal_uL23/eL15/eS24_sf"/>
</dbReference>
<dbReference type="OMA" id="PNFWLKL"/>
<sequence>MSTRWYPVYQRGNPQLRIFLPNFWMKLIRPAEEQPKNVATFSVSMQMSKYDVKNYLEKIYKLPVVDVRTRIEMGKTKRDQTLGYVTKEDDVKIAYVTLPRTEEFTFPDLFEKKEEQKKAEEKSMDDSKQGFKRFLDRNKKRPGTPGWYSI</sequence>